<evidence type="ECO:0000313" key="1">
    <source>
        <dbReference type="EMBL" id="KAF3578669.1"/>
    </source>
</evidence>
<protein>
    <submittedName>
        <fullName evidence="1">Uncharacterized protein</fullName>
    </submittedName>
</protein>
<organism evidence="1 2">
    <name type="scientific">Brassica cretica</name>
    <name type="common">Mustard</name>
    <dbReference type="NCBI Taxonomy" id="69181"/>
    <lineage>
        <taxon>Eukaryota</taxon>
        <taxon>Viridiplantae</taxon>
        <taxon>Streptophyta</taxon>
        <taxon>Embryophyta</taxon>
        <taxon>Tracheophyta</taxon>
        <taxon>Spermatophyta</taxon>
        <taxon>Magnoliopsida</taxon>
        <taxon>eudicotyledons</taxon>
        <taxon>Gunneridae</taxon>
        <taxon>Pentapetalae</taxon>
        <taxon>rosids</taxon>
        <taxon>malvids</taxon>
        <taxon>Brassicales</taxon>
        <taxon>Brassicaceae</taxon>
        <taxon>Brassiceae</taxon>
        <taxon>Brassica</taxon>
    </lineage>
</organism>
<gene>
    <name evidence="1" type="ORF">DY000_02028952</name>
</gene>
<sequence>MPMSYVGLALDYEETCEGAKAYCIHHYSLELLYTSVLHPTCGDTAGCCTQDTTCVGAAPGFQFGKEDEGIHHCNNQLVEQAILPDLVQA</sequence>
<dbReference type="Proteomes" id="UP000266723">
    <property type="component" value="Unassembled WGS sequence"/>
</dbReference>
<evidence type="ECO:0000313" key="2">
    <source>
        <dbReference type="Proteomes" id="UP000266723"/>
    </source>
</evidence>
<keyword evidence="2" id="KW-1185">Reference proteome</keyword>
<reference evidence="1 2" key="1">
    <citation type="journal article" date="2020" name="BMC Genomics">
        <title>Intraspecific diversification of the crop wild relative Brassica cretica Lam. using demographic model selection.</title>
        <authorList>
            <person name="Kioukis A."/>
            <person name="Michalopoulou V.A."/>
            <person name="Briers L."/>
            <person name="Pirintsos S."/>
            <person name="Studholme D.J."/>
            <person name="Pavlidis P."/>
            <person name="Sarris P.F."/>
        </authorList>
    </citation>
    <scope>NUCLEOTIDE SEQUENCE [LARGE SCALE GENOMIC DNA]</scope>
    <source>
        <strain evidence="2">cv. PFS-1207/04</strain>
    </source>
</reference>
<name>A0ABQ7DNR3_BRACR</name>
<comment type="caution">
    <text evidence="1">The sequence shown here is derived from an EMBL/GenBank/DDBJ whole genome shotgun (WGS) entry which is preliminary data.</text>
</comment>
<dbReference type="EMBL" id="QGKV02000649">
    <property type="protein sequence ID" value="KAF3578669.1"/>
    <property type="molecule type" value="Genomic_DNA"/>
</dbReference>
<accession>A0ABQ7DNR3</accession>
<proteinExistence type="predicted"/>